<protein>
    <recommendedName>
        <fullName evidence="1">Segregation and condensation protein A</fullName>
    </recommendedName>
</protein>
<dbReference type="Gene3D" id="1.10.10.580">
    <property type="entry name" value="Structural maintenance of chromosome 1. Chain E"/>
    <property type="match status" value="1"/>
</dbReference>
<dbReference type="Pfam" id="PF02616">
    <property type="entry name" value="SMC_ScpA"/>
    <property type="match status" value="1"/>
</dbReference>
<evidence type="ECO:0000313" key="2">
    <source>
        <dbReference type="EMBL" id="PID55522.1"/>
    </source>
</evidence>
<evidence type="ECO:0000313" key="3">
    <source>
        <dbReference type="Proteomes" id="UP000229740"/>
    </source>
</evidence>
<sequence>MQAKEHISLHNLTDFLSVAAKLILIKSQALLPLLQLDEEEESDLEELEKQLAALKVFKDHADTFHALFAHARTCYGNAGIWGQDVCFCPPPEPMTGEDMRRAFLAAIHTIPRIEELEEKIVSDVISLERRIVSIQKSVQERAEIAFSEITKNTTDRAEVVVSFLALLELVKQHIVVAKQGGVFDDIILKSNAGSEK</sequence>
<comment type="caution">
    <text evidence="2">The sequence shown here is derived from an EMBL/GenBank/DDBJ whole genome shotgun (WGS) entry which is preliminary data.</text>
</comment>
<proteinExistence type="predicted"/>
<organism evidence="2 3">
    <name type="scientific">candidate division KSB3 bacterium</name>
    <dbReference type="NCBI Taxonomy" id="2044937"/>
    <lineage>
        <taxon>Bacteria</taxon>
        <taxon>candidate division KSB3</taxon>
    </lineage>
</organism>
<evidence type="ECO:0000256" key="1">
    <source>
        <dbReference type="ARBA" id="ARBA00044777"/>
    </source>
</evidence>
<dbReference type="EMBL" id="PDPS01000080">
    <property type="protein sequence ID" value="PID55522.1"/>
    <property type="molecule type" value="Genomic_DNA"/>
</dbReference>
<dbReference type="PANTHER" id="PTHR33969:SF2">
    <property type="entry name" value="SEGREGATION AND CONDENSATION PROTEIN A"/>
    <property type="match status" value="1"/>
</dbReference>
<dbReference type="Gene3D" id="6.10.250.2410">
    <property type="match status" value="1"/>
</dbReference>
<dbReference type="PANTHER" id="PTHR33969">
    <property type="entry name" value="SEGREGATION AND CONDENSATION PROTEIN A"/>
    <property type="match status" value="1"/>
</dbReference>
<dbReference type="InterPro" id="IPR023093">
    <property type="entry name" value="ScpA-like_C"/>
</dbReference>
<gene>
    <name evidence="2" type="ORF">CSB45_15610</name>
</gene>
<dbReference type="AlphaFoldDB" id="A0A2G6E0T6"/>
<accession>A0A2G6E0T6</accession>
<dbReference type="InterPro" id="IPR003768">
    <property type="entry name" value="ScpA"/>
</dbReference>
<name>A0A2G6E0T6_9BACT</name>
<reference evidence="2 3" key="1">
    <citation type="submission" date="2017-10" db="EMBL/GenBank/DDBJ databases">
        <title>Novel microbial diversity and functional potential in the marine mammal oral microbiome.</title>
        <authorList>
            <person name="Dudek N.K."/>
            <person name="Sun C.L."/>
            <person name="Burstein D."/>
            <person name="Kantor R.S."/>
            <person name="Aliaga Goltsman D.S."/>
            <person name="Bik E.M."/>
            <person name="Thomas B.C."/>
            <person name="Banfield J.F."/>
            <person name="Relman D.A."/>
        </authorList>
    </citation>
    <scope>NUCLEOTIDE SEQUENCE [LARGE SCALE GENOMIC DNA]</scope>
    <source>
        <strain evidence="2">DOLZORAL124_49_17</strain>
    </source>
</reference>
<dbReference type="Proteomes" id="UP000229740">
    <property type="component" value="Unassembled WGS sequence"/>
</dbReference>